<comment type="similarity">
    <text evidence="3 17">Belongs to the small GTPase superfamily. SAR1 family.</text>
</comment>
<dbReference type="PRINTS" id="PR00328">
    <property type="entry name" value="SAR1GTPBP"/>
</dbReference>
<dbReference type="STRING" id="5722.A2E9K2"/>
<dbReference type="InParanoid" id="A2E9K2"/>
<keyword evidence="9 17" id="KW-0653">Protein transport</keyword>
<feature type="binding site" evidence="14">
    <location>
        <position position="34"/>
    </location>
    <ligand>
        <name>GTP</name>
        <dbReference type="ChEBI" id="CHEBI:37565"/>
    </ligand>
</feature>
<dbReference type="GO" id="GO:0061024">
    <property type="term" value="P:membrane organization"/>
    <property type="evidence" value="ECO:0000318"/>
    <property type="project" value="GO_Central"/>
</dbReference>
<dbReference type="OMA" id="GLWNKHG"/>
<dbReference type="GO" id="GO:0006886">
    <property type="term" value="P:intracellular protein transport"/>
    <property type="evidence" value="ECO:0007669"/>
    <property type="project" value="InterPro"/>
</dbReference>
<dbReference type="InterPro" id="IPR027417">
    <property type="entry name" value="P-loop_NTPase"/>
</dbReference>
<feature type="binding site" evidence="14">
    <location>
        <position position="134"/>
    </location>
    <ligand>
        <name>GTP</name>
        <dbReference type="ChEBI" id="CHEBI:37565"/>
    </ligand>
</feature>
<sequence length="194" mass="21668">MKYFSSVWNWLTNVLSWLGLSNKNAKMLLLGLDNAGKTTLLQCLKTGNFQQFEQTKTYQIVDLTIEGIHFSAFDLGGHDIARQSWQDYYVNANAIVFMVDAAAPDRFAEAKTELDKLLSDETLKNVPFLILGNKVDIPTAVSPDQLASSLGIFSQTDLQATTVPAGQRAIRIFMCSIKNKSGYAEGFRWLSKFI</sequence>
<gene>
    <name evidence="18" type="ORF">TVAG_157300</name>
</gene>
<dbReference type="PROSITE" id="PS51422">
    <property type="entry name" value="SAR1"/>
    <property type="match status" value="1"/>
</dbReference>
<evidence type="ECO:0000256" key="14">
    <source>
        <dbReference type="PIRSR" id="PIRSR606687-2"/>
    </source>
</evidence>
<keyword evidence="6" id="KW-0378">Hydrolase</keyword>
<keyword evidence="13" id="KW-0479">Metal-binding</keyword>
<keyword evidence="19" id="KW-1185">Reference proteome</keyword>
<evidence type="ECO:0000313" key="19">
    <source>
        <dbReference type="Proteomes" id="UP000001542"/>
    </source>
</evidence>
<evidence type="ECO:0000256" key="10">
    <source>
        <dbReference type="ARBA" id="ARBA00023034"/>
    </source>
</evidence>
<evidence type="ECO:0000256" key="15">
    <source>
        <dbReference type="PIRSR" id="PIRSR606689-1"/>
    </source>
</evidence>
<evidence type="ECO:0000313" key="18">
    <source>
        <dbReference type="EMBL" id="EAY10653.1"/>
    </source>
</evidence>
<dbReference type="GO" id="GO:0003924">
    <property type="term" value="F:GTPase activity"/>
    <property type="evidence" value="ECO:0000318"/>
    <property type="project" value="GO_Central"/>
</dbReference>
<dbReference type="RefSeq" id="XP_001322876.1">
    <property type="nucleotide sequence ID" value="XM_001322841.1"/>
</dbReference>
<dbReference type="EMBL" id="DS113334">
    <property type="protein sequence ID" value="EAY10653.1"/>
    <property type="molecule type" value="Genomic_DNA"/>
</dbReference>
<evidence type="ECO:0000256" key="9">
    <source>
        <dbReference type="ARBA" id="ARBA00022927"/>
    </source>
</evidence>
<dbReference type="VEuPathDB" id="TrichDB:TVAG_157300"/>
<dbReference type="eggNOG" id="KOG0077">
    <property type="taxonomic scope" value="Eukaryota"/>
</dbReference>
<dbReference type="GO" id="GO:0030127">
    <property type="term" value="C:COPII vesicle coat"/>
    <property type="evidence" value="ECO:0000318"/>
    <property type="project" value="GO_Central"/>
</dbReference>
<keyword evidence="12" id="KW-0472">Membrane</keyword>
<reference evidence="18" key="2">
    <citation type="journal article" date="2007" name="Science">
        <title>Draft genome sequence of the sexually transmitted pathogen Trichomonas vaginalis.</title>
        <authorList>
            <person name="Carlton J.M."/>
            <person name="Hirt R.P."/>
            <person name="Silva J.C."/>
            <person name="Delcher A.L."/>
            <person name="Schatz M."/>
            <person name="Zhao Q."/>
            <person name="Wortman J.R."/>
            <person name="Bidwell S.L."/>
            <person name="Alsmark U.C.M."/>
            <person name="Besteiro S."/>
            <person name="Sicheritz-Ponten T."/>
            <person name="Noel C.J."/>
            <person name="Dacks J.B."/>
            <person name="Foster P.G."/>
            <person name="Simillion C."/>
            <person name="Van de Peer Y."/>
            <person name="Miranda-Saavedra D."/>
            <person name="Barton G.J."/>
            <person name="Westrop G.D."/>
            <person name="Mueller S."/>
            <person name="Dessi D."/>
            <person name="Fiori P.L."/>
            <person name="Ren Q."/>
            <person name="Paulsen I."/>
            <person name="Zhang H."/>
            <person name="Bastida-Corcuera F.D."/>
            <person name="Simoes-Barbosa A."/>
            <person name="Brown M.T."/>
            <person name="Hayes R.D."/>
            <person name="Mukherjee M."/>
            <person name="Okumura C.Y."/>
            <person name="Schneider R."/>
            <person name="Smith A.J."/>
            <person name="Vanacova S."/>
            <person name="Villalvazo M."/>
            <person name="Haas B.J."/>
            <person name="Pertea M."/>
            <person name="Feldblyum T.V."/>
            <person name="Utterback T.R."/>
            <person name="Shu C.L."/>
            <person name="Osoegawa K."/>
            <person name="de Jong P.J."/>
            <person name="Hrdy I."/>
            <person name="Horvathova L."/>
            <person name="Zubacova Z."/>
            <person name="Dolezal P."/>
            <person name="Malik S.B."/>
            <person name="Logsdon J.M. Jr."/>
            <person name="Henze K."/>
            <person name="Gupta A."/>
            <person name="Wang C.C."/>
            <person name="Dunne R.L."/>
            <person name="Upcroft J.A."/>
            <person name="Upcroft P."/>
            <person name="White O."/>
            <person name="Salzberg S.L."/>
            <person name="Tang P."/>
            <person name="Chiu C.-H."/>
            <person name="Lee Y.-S."/>
            <person name="Embley T.M."/>
            <person name="Coombs G.H."/>
            <person name="Mottram J.C."/>
            <person name="Tachezy J."/>
            <person name="Fraser-Liggett C.M."/>
            <person name="Johnson P.J."/>
        </authorList>
    </citation>
    <scope>NUCLEOTIDE SEQUENCE [LARGE SCALE GENOMIC DNA]</scope>
    <source>
        <strain evidence="18">G3</strain>
    </source>
</reference>
<dbReference type="GO" id="GO:0016050">
    <property type="term" value="P:vesicle organization"/>
    <property type="evidence" value="ECO:0000318"/>
    <property type="project" value="GO_Central"/>
</dbReference>
<dbReference type="InterPro" id="IPR005225">
    <property type="entry name" value="Small_GTP-bd"/>
</dbReference>
<keyword evidence="4 17" id="KW-0813">Transport</keyword>
<keyword evidence="5 14" id="KW-0547">Nucleotide-binding</keyword>
<evidence type="ECO:0000256" key="17">
    <source>
        <dbReference type="RuleBase" id="RU003926"/>
    </source>
</evidence>
<dbReference type="GO" id="GO:0003400">
    <property type="term" value="P:regulation of COPII vesicle coating"/>
    <property type="evidence" value="ECO:0000318"/>
    <property type="project" value="GO_Central"/>
</dbReference>
<feature type="binding site" evidence="14">
    <location>
        <position position="133"/>
    </location>
    <ligand>
        <name>GTP</name>
        <dbReference type="ChEBI" id="CHEBI:37565"/>
    </ligand>
</feature>
<feature type="binding site" evidence="16">
    <location>
        <position position="38"/>
    </location>
    <ligand>
        <name>Mg(2+)</name>
        <dbReference type="ChEBI" id="CHEBI:18420"/>
    </ligand>
</feature>
<dbReference type="GO" id="GO:0046872">
    <property type="term" value="F:metal ion binding"/>
    <property type="evidence" value="ECO:0007669"/>
    <property type="project" value="UniProtKB-KW"/>
</dbReference>
<evidence type="ECO:0000256" key="6">
    <source>
        <dbReference type="ARBA" id="ARBA00022801"/>
    </source>
</evidence>
<evidence type="ECO:0000256" key="8">
    <source>
        <dbReference type="ARBA" id="ARBA00022892"/>
    </source>
</evidence>
<name>A2E9K2_TRIV3</name>
<keyword evidence="13" id="KW-0460">Magnesium</keyword>
<dbReference type="InterPro" id="IPR006689">
    <property type="entry name" value="Small_GTPase_ARF/SAR"/>
</dbReference>
<feature type="binding site" evidence="14">
    <location>
        <position position="36"/>
    </location>
    <ligand>
        <name>GTP</name>
        <dbReference type="ChEBI" id="CHEBI:37565"/>
    </ligand>
</feature>
<feature type="binding site" evidence="14">
    <location>
        <position position="136"/>
    </location>
    <ligand>
        <name>GTP</name>
        <dbReference type="ChEBI" id="CHEBI:37565"/>
    </ligand>
</feature>
<dbReference type="SMART" id="SM00177">
    <property type="entry name" value="ARF"/>
    <property type="match status" value="1"/>
</dbReference>
<dbReference type="OrthoDB" id="2011769at2759"/>
<keyword evidence="8 17" id="KW-0931">ER-Golgi transport</keyword>
<dbReference type="FunCoup" id="A2E9K2">
    <property type="interactions" value="690"/>
</dbReference>
<evidence type="ECO:0000256" key="12">
    <source>
        <dbReference type="ARBA" id="ARBA00023136"/>
    </source>
</evidence>
<accession>A2E9K2</accession>
<reference evidence="18" key="1">
    <citation type="submission" date="2006-10" db="EMBL/GenBank/DDBJ databases">
        <authorList>
            <person name="Amadeo P."/>
            <person name="Zhao Q."/>
            <person name="Wortman J."/>
            <person name="Fraser-Liggett C."/>
            <person name="Carlton J."/>
        </authorList>
    </citation>
    <scope>NUCLEOTIDE SEQUENCE</scope>
    <source>
        <strain evidence="18">G3</strain>
    </source>
</reference>
<evidence type="ECO:0000256" key="1">
    <source>
        <dbReference type="ARBA" id="ARBA00004395"/>
    </source>
</evidence>
<dbReference type="KEGG" id="tva:4768589"/>
<dbReference type="GO" id="GO:0000139">
    <property type="term" value="C:Golgi membrane"/>
    <property type="evidence" value="ECO:0007669"/>
    <property type="project" value="UniProtKB-SubCell"/>
</dbReference>
<dbReference type="NCBIfam" id="TIGR00231">
    <property type="entry name" value="small_GTP"/>
    <property type="match status" value="1"/>
</dbReference>
<protein>
    <submittedName>
        <fullName evidence="18">GTP-binding protein SAR2, putative</fullName>
    </submittedName>
</protein>
<evidence type="ECO:0000256" key="13">
    <source>
        <dbReference type="PIRSR" id="PIRSR606687-1"/>
    </source>
</evidence>
<evidence type="ECO:0000256" key="4">
    <source>
        <dbReference type="ARBA" id="ARBA00022448"/>
    </source>
</evidence>
<evidence type="ECO:0000256" key="5">
    <source>
        <dbReference type="ARBA" id="ARBA00022741"/>
    </source>
</evidence>
<organism evidence="18 19">
    <name type="scientific">Trichomonas vaginalis (strain ATCC PRA-98 / G3)</name>
    <dbReference type="NCBI Taxonomy" id="412133"/>
    <lineage>
        <taxon>Eukaryota</taxon>
        <taxon>Metamonada</taxon>
        <taxon>Parabasalia</taxon>
        <taxon>Trichomonadida</taxon>
        <taxon>Trichomonadidae</taxon>
        <taxon>Trichomonas</taxon>
    </lineage>
</organism>
<feature type="binding site" evidence="14">
    <location>
        <position position="37"/>
    </location>
    <ligand>
        <name>GTP</name>
        <dbReference type="ChEBI" id="CHEBI:37565"/>
    </ligand>
</feature>
<dbReference type="FunFam" id="3.40.50.300:FF:000161">
    <property type="entry name" value="Small COPII coat GTPase"/>
    <property type="match status" value="1"/>
</dbReference>
<dbReference type="GO" id="GO:0005789">
    <property type="term" value="C:endoplasmic reticulum membrane"/>
    <property type="evidence" value="ECO:0007669"/>
    <property type="project" value="UniProtKB-SubCell"/>
</dbReference>
<feature type="binding site" evidence="15">
    <location>
        <position position="77"/>
    </location>
    <ligand>
        <name>GTP</name>
        <dbReference type="ChEBI" id="CHEBI:37565"/>
    </ligand>
</feature>
<feature type="binding site" evidence="15">
    <location>
        <begin position="133"/>
        <end position="136"/>
    </location>
    <ligand>
        <name>GTP</name>
        <dbReference type="ChEBI" id="CHEBI:37565"/>
    </ligand>
</feature>
<evidence type="ECO:0000256" key="2">
    <source>
        <dbReference type="ARBA" id="ARBA00004406"/>
    </source>
</evidence>
<keyword evidence="11 15" id="KW-0342">GTP-binding</keyword>
<dbReference type="Gene3D" id="3.40.50.300">
    <property type="entry name" value="P-loop containing nucleotide triphosphate hydrolases"/>
    <property type="match status" value="1"/>
</dbReference>
<dbReference type="GO" id="GO:0006888">
    <property type="term" value="P:endoplasmic reticulum to Golgi vesicle-mediated transport"/>
    <property type="evidence" value="ECO:0000318"/>
    <property type="project" value="GO_Central"/>
</dbReference>
<evidence type="ECO:0000256" key="16">
    <source>
        <dbReference type="PIRSR" id="PIRSR606689-2"/>
    </source>
</evidence>
<comment type="subcellular location">
    <subcellularLocation>
        <location evidence="2">Endoplasmic reticulum membrane</location>
        <topology evidence="2">Peripheral membrane protein</topology>
    </subcellularLocation>
    <subcellularLocation>
        <location evidence="1">Golgi apparatus membrane</location>
        <topology evidence="1">Peripheral membrane protein</topology>
    </subcellularLocation>
</comment>
<dbReference type="SMR" id="A2E9K2"/>
<feature type="binding site" evidence="14">
    <location>
        <position position="39"/>
    </location>
    <ligand>
        <name>GTP</name>
        <dbReference type="ChEBI" id="CHEBI:37565"/>
    </ligand>
</feature>
<dbReference type="PANTHER" id="PTHR45684">
    <property type="entry name" value="RE74312P"/>
    <property type="match status" value="1"/>
</dbReference>
<evidence type="ECO:0000256" key="3">
    <source>
        <dbReference type="ARBA" id="ARBA00007507"/>
    </source>
</evidence>
<dbReference type="InterPro" id="IPR006687">
    <property type="entry name" value="Small_GTPase_SAR1"/>
</dbReference>
<proteinExistence type="inferred from homology"/>
<dbReference type="SMART" id="SM00178">
    <property type="entry name" value="SAR"/>
    <property type="match status" value="1"/>
</dbReference>
<dbReference type="PROSITE" id="PS51417">
    <property type="entry name" value="ARF"/>
    <property type="match status" value="1"/>
</dbReference>
<dbReference type="GO" id="GO:0005525">
    <property type="term" value="F:GTP binding"/>
    <property type="evidence" value="ECO:0007669"/>
    <property type="project" value="UniProtKB-KW"/>
</dbReference>
<feature type="binding site" evidence="15">
    <location>
        <begin position="31"/>
        <end position="38"/>
    </location>
    <ligand>
        <name>GTP</name>
        <dbReference type="ChEBI" id="CHEBI:37565"/>
    </ligand>
</feature>
<evidence type="ECO:0000256" key="7">
    <source>
        <dbReference type="ARBA" id="ARBA00022824"/>
    </source>
</evidence>
<feature type="binding site" evidence="13">
    <location>
        <position position="33"/>
    </location>
    <ligand>
        <name>Mg(2+)</name>
        <dbReference type="ChEBI" id="CHEBI:18420"/>
    </ligand>
</feature>
<keyword evidence="7 17" id="KW-0256">Endoplasmic reticulum</keyword>
<dbReference type="GO" id="GO:0070971">
    <property type="term" value="C:endoplasmic reticulum exit site"/>
    <property type="evidence" value="ECO:0000318"/>
    <property type="project" value="GO_Central"/>
</dbReference>
<dbReference type="SUPFAM" id="SSF52540">
    <property type="entry name" value="P-loop containing nucleoside triphosphate hydrolases"/>
    <property type="match status" value="1"/>
</dbReference>
<feature type="binding site" evidence="14">
    <location>
        <position position="177"/>
    </location>
    <ligand>
        <name>GTP</name>
        <dbReference type="ChEBI" id="CHEBI:37565"/>
    </ligand>
</feature>
<keyword evidence="10 17" id="KW-0333">Golgi apparatus</keyword>
<dbReference type="VEuPathDB" id="TrichDB:TVAGG3_0746540"/>
<dbReference type="Pfam" id="PF00025">
    <property type="entry name" value="Arf"/>
    <property type="match status" value="1"/>
</dbReference>
<feature type="binding site" evidence="14">
    <location>
        <position position="38"/>
    </location>
    <ligand>
        <name>GTP</name>
        <dbReference type="ChEBI" id="CHEBI:37565"/>
    </ligand>
</feature>
<feature type="binding site" evidence="16">
    <location>
        <position position="55"/>
    </location>
    <ligand>
        <name>Mg(2+)</name>
        <dbReference type="ChEBI" id="CHEBI:18420"/>
    </ligand>
</feature>
<dbReference type="AlphaFoldDB" id="A2E9K2"/>
<dbReference type="Proteomes" id="UP000001542">
    <property type="component" value="Unassembled WGS sequence"/>
</dbReference>
<evidence type="ECO:0000256" key="11">
    <source>
        <dbReference type="ARBA" id="ARBA00023134"/>
    </source>
</evidence>